<keyword evidence="2" id="KW-0812">Transmembrane</keyword>
<keyword evidence="2" id="KW-1133">Transmembrane helix</keyword>
<sequence>MFKKRRGLSAIIGGVFMLIVITTAITYTTFNMNQITQLGETIAIKQTTDVEKSTEKFEVVKVSIDNNQFNMTVKNTGNIPVHLNRLWIENTTDSSWPVSRFDINYSLAPGNVTMNIGQNIGLTALDTQSYAAQLVTTRGTAEQMFLNSVGDSTVYLRLTASPSVFPTTFSTNVALEVINTGTTQLLNLQPTMLEVLPTCSSSCEYTLEQSVTPVSFDSVSPGDTAIFEWVYSFTGSNGDILEFTAGLTNDLRNDTVSVSLQTIESALNAEVAIESGGLGNQILIDDDILLFHEETDGTPSGEYQMWSGTGDGGGNGDRIQLDSEVPHFFTNNGSEPITIPAGDWNVAMMLSSEPVATGLKDQNVDMIFHFEDGVGINPDNSESDSSRDLESCGSSSFGPTPIQASADDAEQSDDGSMDLGGGSSDHELVEDNGDYQWMGYRWDVPIPSGVTVTSAYIEFEADETRNETPVDIIIGAQKIADAPAFTTSDDNVKDRWDGTISSVTDEQVQWAPSGWSNNDRGTNTRTPDLSPIIQELIDQGGWTSGNGMAFIIKDNSGGTNDNHRTAKHWDDDGESNSAHLYISWGASDSTPTYRDGLGPHNSGTYEFDGINDCFRSSNDVSDGDGNHIDSNDVSTSLWFKTDPGEITTEEMLVFWEGDGVYPLADYYKISLGEDGTGKILFEYNMDQGLTADVTCRSQNEYDDGEWYHVVATRDASSDDCRLYIKDIDGVATENTIFSNPNHPSYSVVDADGKWYVGSNQELLNYFGGWIDDVMHWNEDELSSSEADDLGRTNYGDNAYRFDLRLELTDSNGNFVETWHTEDDVGVFFADPKDGGDNDDWAYSQQNMTFTLPQKVVGDDQRLELYFDWKDSTATLESLEVDMKIDDTSMLPYPSFMQIPFPSDPFPTYYTHDKDDHFDVFAANTGTDGIFLIYQGTRINFNGTGGAYAALVDRINGTDVNEDHDSLYIPPGEIADLDFYVATDRPSTNAAGNKLIPGSYRTTIWLNGYSDQGETFSRSVPIGSIIVTD</sequence>
<dbReference type="InterPro" id="IPR001791">
    <property type="entry name" value="Laminin_G"/>
</dbReference>
<keyword evidence="2" id="KW-0472">Membrane</keyword>
<dbReference type="KEGG" id="nox:C5F49_04430"/>
<reference evidence="4 5" key="1">
    <citation type="submission" date="2018-02" db="EMBL/GenBank/DDBJ databases">
        <title>Complete genome of Nitrosopumilus oxyclinae HCE1.</title>
        <authorList>
            <person name="Qin W."/>
            <person name="Zheng Y."/>
            <person name="Stahl D.A."/>
        </authorList>
    </citation>
    <scope>NUCLEOTIDE SEQUENCE [LARGE SCALE GENOMIC DNA]</scope>
    <source>
        <strain evidence="4 5">HCE1</strain>
    </source>
</reference>
<evidence type="ECO:0000313" key="5">
    <source>
        <dbReference type="Proteomes" id="UP000509441"/>
    </source>
</evidence>
<feature type="transmembrane region" description="Helical" evidence="2">
    <location>
        <begin position="7"/>
        <end position="27"/>
    </location>
</feature>
<gene>
    <name evidence="4" type="ORF">C5F49_04430</name>
</gene>
<protein>
    <recommendedName>
        <fullName evidence="3">Laminin G domain-containing protein</fullName>
    </recommendedName>
</protein>
<evidence type="ECO:0000259" key="3">
    <source>
        <dbReference type="PROSITE" id="PS50025"/>
    </source>
</evidence>
<evidence type="ECO:0000256" key="2">
    <source>
        <dbReference type="SAM" id="Phobius"/>
    </source>
</evidence>
<proteinExistence type="predicted"/>
<dbReference type="OrthoDB" id="12381at2157"/>
<evidence type="ECO:0000313" key="4">
    <source>
        <dbReference type="EMBL" id="QLH04639.1"/>
    </source>
</evidence>
<feature type="region of interest" description="Disordered" evidence="1">
    <location>
        <begin position="375"/>
        <end position="430"/>
    </location>
</feature>
<name>A0A7D5R4S7_9ARCH</name>
<dbReference type="Gene3D" id="2.60.120.200">
    <property type="match status" value="1"/>
</dbReference>
<dbReference type="PROSITE" id="PS50025">
    <property type="entry name" value="LAM_G_DOMAIN"/>
    <property type="match status" value="1"/>
</dbReference>
<organism evidence="4 5">
    <name type="scientific">Nitrosopumilus oxyclinae</name>
    <dbReference type="NCBI Taxonomy" id="1959104"/>
    <lineage>
        <taxon>Archaea</taxon>
        <taxon>Nitrososphaerota</taxon>
        <taxon>Nitrososphaeria</taxon>
        <taxon>Nitrosopumilales</taxon>
        <taxon>Nitrosopumilaceae</taxon>
        <taxon>Nitrosopumilus</taxon>
    </lineage>
</organism>
<dbReference type="AlphaFoldDB" id="A0A7D5R4S7"/>
<dbReference type="Pfam" id="PF13385">
    <property type="entry name" value="Laminin_G_3"/>
    <property type="match status" value="1"/>
</dbReference>
<dbReference type="InterPro" id="IPR013320">
    <property type="entry name" value="ConA-like_dom_sf"/>
</dbReference>
<dbReference type="RefSeq" id="WP_179363547.1">
    <property type="nucleotide sequence ID" value="NZ_CP026994.1"/>
</dbReference>
<feature type="domain" description="Laminin G" evidence="3">
    <location>
        <begin position="604"/>
        <end position="798"/>
    </location>
</feature>
<accession>A0A7D5R4S7</accession>
<dbReference type="SUPFAM" id="SSF49899">
    <property type="entry name" value="Concanavalin A-like lectins/glucanases"/>
    <property type="match status" value="1"/>
</dbReference>
<dbReference type="EMBL" id="CP026994">
    <property type="protein sequence ID" value="QLH04639.1"/>
    <property type="molecule type" value="Genomic_DNA"/>
</dbReference>
<dbReference type="GeneID" id="56061187"/>
<keyword evidence="5" id="KW-1185">Reference proteome</keyword>
<evidence type="ECO:0000256" key="1">
    <source>
        <dbReference type="SAM" id="MobiDB-lite"/>
    </source>
</evidence>
<feature type="compositionally biased region" description="Acidic residues" evidence="1">
    <location>
        <begin position="407"/>
        <end position="416"/>
    </location>
</feature>
<dbReference type="Proteomes" id="UP000509441">
    <property type="component" value="Chromosome"/>
</dbReference>